<comment type="caution">
    <text evidence="1">The sequence shown here is derived from an EMBL/GenBank/DDBJ whole genome shotgun (WGS) entry which is preliminary data.</text>
</comment>
<name>A0A0F9IRE5_9ZZZZ</name>
<proteinExistence type="predicted"/>
<reference evidence="1" key="1">
    <citation type="journal article" date="2015" name="Nature">
        <title>Complex archaea that bridge the gap between prokaryotes and eukaryotes.</title>
        <authorList>
            <person name="Spang A."/>
            <person name="Saw J.H."/>
            <person name="Jorgensen S.L."/>
            <person name="Zaremba-Niedzwiedzka K."/>
            <person name="Martijn J."/>
            <person name="Lind A.E."/>
            <person name="van Eijk R."/>
            <person name="Schleper C."/>
            <person name="Guy L."/>
            <person name="Ettema T.J."/>
        </authorList>
    </citation>
    <scope>NUCLEOTIDE SEQUENCE</scope>
</reference>
<organism evidence="1">
    <name type="scientific">marine sediment metagenome</name>
    <dbReference type="NCBI Taxonomy" id="412755"/>
    <lineage>
        <taxon>unclassified sequences</taxon>
        <taxon>metagenomes</taxon>
        <taxon>ecological metagenomes</taxon>
    </lineage>
</organism>
<gene>
    <name evidence="1" type="ORF">LCGC14_1846370</name>
</gene>
<protein>
    <submittedName>
        <fullName evidence="1">Uncharacterized protein</fullName>
    </submittedName>
</protein>
<evidence type="ECO:0000313" key="1">
    <source>
        <dbReference type="EMBL" id="KKL96255.1"/>
    </source>
</evidence>
<sequence>MKLRFKLRPVYGSRNDLWTKQSEFKPVSAIVIDRDNEFYGQVFISNKSDQEEFPETFGFYKLKKIG</sequence>
<accession>A0A0F9IRE5</accession>
<dbReference type="EMBL" id="LAZR01018480">
    <property type="protein sequence ID" value="KKL96255.1"/>
    <property type="molecule type" value="Genomic_DNA"/>
</dbReference>
<dbReference type="AlphaFoldDB" id="A0A0F9IRE5"/>